<evidence type="ECO:0000256" key="1">
    <source>
        <dbReference type="SAM" id="MobiDB-lite"/>
    </source>
</evidence>
<evidence type="ECO:0000313" key="3">
    <source>
        <dbReference type="Proteomes" id="UP001233999"/>
    </source>
</evidence>
<keyword evidence="3" id="KW-1185">Reference proteome</keyword>
<protein>
    <submittedName>
        <fullName evidence="2">Uncharacterized protein</fullName>
    </submittedName>
</protein>
<feature type="region of interest" description="Disordered" evidence="1">
    <location>
        <begin position="105"/>
        <end position="165"/>
    </location>
</feature>
<reference evidence="2" key="2">
    <citation type="submission" date="2023-05" db="EMBL/GenBank/DDBJ databases">
        <authorList>
            <person name="Fouks B."/>
        </authorList>
    </citation>
    <scope>NUCLEOTIDE SEQUENCE</scope>
    <source>
        <strain evidence="2">Stay&amp;Tobe</strain>
        <tissue evidence="2">Testes</tissue>
    </source>
</reference>
<name>A0AAD8ECK2_DIPPU</name>
<feature type="compositionally biased region" description="Polar residues" evidence="1">
    <location>
        <begin position="25"/>
        <end position="46"/>
    </location>
</feature>
<feature type="compositionally biased region" description="Basic residues" evidence="1">
    <location>
        <begin position="153"/>
        <end position="165"/>
    </location>
</feature>
<organism evidence="2 3">
    <name type="scientific">Diploptera punctata</name>
    <name type="common">Pacific beetle cockroach</name>
    <dbReference type="NCBI Taxonomy" id="6984"/>
    <lineage>
        <taxon>Eukaryota</taxon>
        <taxon>Metazoa</taxon>
        <taxon>Ecdysozoa</taxon>
        <taxon>Arthropoda</taxon>
        <taxon>Hexapoda</taxon>
        <taxon>Insecta</taxon>
        <taxon>Pterygota</taxon>
        <taxon>Neoptera</taxon>
        <taxon>Polyneoptera</taxon>
        <taxon>Dictyoptera</taxon>
        <taxon>Blattodea</taxon>
        <taxon>Blaberoidea</taxon>
        <taxon>Blaberidae</taxon>
        <taxon>Diplopterinae</taxon>
        <taxon>Diploptera</taxon>
    </lineage>
</organism>
<feature type="compositionally biased region" description="Polar residues" evidence="1">
    <location>
        <begin position="57"/>
        <end position="66"/>
    </location>
</feature>
<proteinExistence type="predicted"/>
<feature type="compositionally biased region" description="Basic and acidic residues" evidence="1">
    <location>
        <begin position="72"/>
        <end position="83"/>
    </location>
</feature>
<reference evidence="2" key="1">
    <citation type="journal article" date="2023" name="IScience">
        <title>Live-bearing cockroach genome reveals convergent evolutionary mechanisms linked to viviparity in insects and beyond.</title>
        <authorList>
            <person name="Fouks B."/>
            <person name="Harrison M.C."/>
            <person name="Mikhailova A.A."/>
            <person name="Marchal E."/>
            <person name="English S."/>
            <person name="Carruthers M."/>
            <person name="Jennings E.C."/>
            <person name="Chiamaka E.L."/>
            <person name="Frigard R.A."/>
            <person name="Pippel M."/>
            <person name="Attardo G.M."/>
            <person name="Benoit J.B."/>
            <person name="Bornberg-Bauer E."/>
            <person name="Tobe S.S."/>
        </authorList>
    </citation>
    <scope>NUCLEOTIDE SEQUENCE</scope>
    <source>
        <strain evidence="2">Stay&amp;Tobe</strain>
    </source>
</reference>
<feature type="compositionally biased region" description="Polar residues" evidence="1">
    <location>
        <begin position="109"/>
        <end position="118"/>
    </location>
</feature>
<sequence>MNMKSDNIENEFNQQNMPIEEDESSTPVQLATSVGSSSSQQYENQTPEPPDGEQRNPCENQMQYLSMQKGHKTTDTGEEGRSDIMQKIDNIMDLLNNKLDKIIEEKINNQRNPTTQAQQRKKAGGDGAQINKTLTQWPAQQKKNRKESTKNQTMRKKTKWTRGPE</sequence>
<feature type="compositionally biased region" description="Polar residues" evidence="1">
    <location>
        <begin position="130"/>
        <end position="141"/>
    </location>
</feature>
<dbReference type="EMBL" id="JASPKZ010007265">
    <property type="protein sequence ID" value="KAJ9585520.1"/>
    <property type="molecule type" value="Genomic_DNA"/>
</dbReference>
<comment type="caution">
    <text evidence="2">The sequence shown here is derived from an EMBL/GenBank/DDBJ whole genome shotgun (WGS) entry which is preliminary data.</text>
</comment>
<accession>A0AAD8ECK2</accession>
<dbReference type="Proteomes" id="UP001233999">
    <property type="component" value="Unassembled WGS sequence"/>
</dbReference>
<dbReference type="AlphaFoldDB" id="A0AAD8ECK2"/>
<feature type="region of interest" description="Disordered" evidence="1">
    <location>
        <begin position="1"/>
        <end position="83"/>
    </location>
</feature>
<gene>
    <name evidence="2" type="ORF">L9F63_002686</name>
</gene>
<evidence type="ECO:0000313" key="2">
    <source>
        <dbReference type="EMBL" id="KAJ9585520.1"/>
    </source>
</evidence>